<reference evidence="2" key="1">
    <citation type="journal article" date="2020" name="mSystems">
        <title>Genome- and Community-Level Interaction Insights into Carbon Utilization and Element Cycling Functions of Hydrothermarchaeota in Hydrothermal Sediment.</title>
        <authorList>
            <person name="Zhou Z."/>
            <person name="Liu Y."/>
            <person name="Xu W."/>
            <person name="Pan J."/>
            <person name="Luo Z.H."/>
            <person name="Li M."/>
        </authorList>
    </citation>
    <scope>NUCLEOTIDE SEQUENCE [LARGE SCALE GENOMIC DNA]</scope>
    <source>
        <strain evidence="2">SpSt-751</strain>
    </source>
</reference>
<accession>A0A7C3SP86</accession>
<protein>
    <submittedName>
        <fullName evidence="2">Uncharacterized protein</fullName>
    </submittedName>
</protein>
<organism evidence="2">
    <name type="scientific">Dictyoglomus turgidum</name>
    <dbReference type="NCBI Taxonomy" id="513050"/>
    <lineage>
        <taxon>Bacteria</taxon>
        <taxon>Pseudomonadati</taxon>
        <taxon>Dictyoglomota</taxon>
        <taxon>Dictyoglomia</taxon>
        <taxon>Dictyoglomales</taxon>
        <taxon>Dictyoglomaceae</taxon>
        <taxon>Dictyoglomus</taxon>
    </lineage>
</organism>
<comment type="caution">
    <text evidence="2">The sequence shown here is derived from an EMBL/GenBank/DDBJ whole genome shotgun (WGS) entry which is preliminary data.</text>
</comment>
<dbReference type="AlphaFoldDB" id="A0A7C3SP86"/>
<evidence type="ECO:0000313" key="2">
    <source>
        <dbReference type="EMBL" id="HGB31739.1"/>
    </source>
</evidence>
<dbReference type="EMBL" id="DTGA01000203">
    <property type="protein sequence ID" value="HGB31739.1"/>
    <property type="molecule type" value="Genomic_DNA"/>
</dbReference>
<proteinExistence type="predicted"/>
<keyword evidence="1" id="KW-0175">Coiled coil</keyword>
<gene>
    <name evidence="2" type="ORF">ENV35_07695</name>
</gene>
<evidence type="ECO:0000256" key="1">
    <source>
        <dbReference type="SAM" id="Coils"/>
    </source>
</evidence>
<sequence>MDYEILKTILCLLEKIKYKADLTPQPTEEEIKEKKKRKEELEKKLKEIKEGMEKNRDIATQALGVISLPLLSNQINTLKFELLEGKKIFLTQEDITRCRINFEDDFKNLLKKIKKDYGIIIDFREVIGDKQKYYEIALPKDFDERYAKILQKLRKLLSKVAPKESEKKEKEKKSLRDMPISYDAESCVIKIGELEVKLPPGRYESDFCKIMFKYKPNKPISWDIIWDGIMGSSLTGEKPEPTRENWQMVYDTMRRINKRVKQTLNVDENLFSWKEKQVIRNF</sequence>
<feature type="coiled-coil region" evidence="1">
    <location>
        <begin position="28"/>
        <end position="58"/>
    </location>
</feature>
<name>A0A7C3SP86_9BACT</name>